<dbReference type="KEGG" id="pvp:105310410"/>
<evidence type="ECO:0000313" key="9">
    <source>
        <dbReference type="Proteomes" id="UP000515202"/>
    </source>
</evidence>
<dbReference type="RefSeq" id="XP_023382488.1">
    <property type="nucleotide sequence ID" value="XM_023526720.1"/>
</dbReference>
<dbReference type="InterPro" id="IPR003933">
    <property type="entry name" value="EMP-2"/>
</dbReference>
<evidence type="ECO:0000256" key="8">
    <source>
        <dbReference type="SAM" id="Phobius"/>
    </source>
</evidence>
<dbReference type="GO" id="GO:0012505">
    <property type="term" value="C:endomembrane system"/>
    <property type="evidence" value="ECO:0007669"/>
    <property type="project" value="UniProtKB-SubCell"/>
</dbReference>
<protein>
    <submittedName>
        <fullName evidence="10">Uncharacterized protein LOC105310410</fullName>
    </submittedName>
</protein>
<dbReference type="GO" id="GO:2001046">
    <property type="term" value="P:positive regulation of integrin-mediated signaling pathway"/>
    <property type="evidence" value="ECO:0007669"/>
    <property type="project" value="TreeGrafter"/>
</dbReference>
<dbReference type="GO" id="GO:0001952">
    <property type="term" value="P:regulation of cell-matrix adhesion"/>
    <property type="evidence" value="ECO:0007669"/>
    <property type="project" value="TreeGrafter"/>
</dbReference>
<reference evidence="10" key="1">
    <citation type="submission" date="2025-08" db="UniProtKB">
        <authorList>
            <consortium name="RefSeq"/>
        </authorList>
    </citation>
    <scope>IDENTIFICATION</scope>
    <source>
        <tissue evidence="10">Kidney</tissue>
    </source>
</reference>
<dbReference type="InterPro" id="IPR004031">
    <property type="entry name" value="PMP22/EMP/MP20/Claudin"/>
</dbReference>
<dbReference type="PANTHER" id="PTHR10671">
    <property type="entry name" value="EPITHELIAL MEMBRANE PROTEIN-RELATED"/>
    <property type="match status" value="1"/>
</dbReference>
<feature type="region of interest" description="Disordered" evidence="7">
    <location>
        <begin position="66"/>
        <end position="94"/>
    </location>
</feature>
<keyword evidence="5 8" id="KW-1133">Transmembrane helix</keyword>
<dbReference type="OrthoDB" id="9939098at2759"/>
<evidence type="ECO:0000256" key="2">
    <source>
        <dbReference type="ARBA" id="ARBA00004236"/>
    </source>
</evidence>
<feature type="non-terminal residue" evidence="10">
    <location>
        <position position="1"/>
    </location>
</feature>
<keyword evidence="9" id="KW-1185">Reference proteome</keyword>
<evidence type="ECO:0000256" key="5">
    <source>
        <dbReference type="ARBA" id="ARBA00022989"/>
    </source>
</evidence>
<evidence type="ECO:0000256" key="6">
    <source>
        <dbReference type="ARBA" id="ARBA00023136"/>
    </source>
</evidence>
<dbReference type="PRINTS" id="PR01455">
    <property type="entry name" value="EPMEMPROT2"/>
</dbReference>
<keyword evidence="4 8" id="KW-0812">Transmembrane</keyword>
<evidence type="ECO:0000256" key="7">
    <source>
        <dbReference type="SAM" id="MobiDB-lite"/>
    </source>
</evidence>
<feature type="transmembrane region" description="Helical" evidence="8">
    <location>
        <begin position="158"/>
        <end position="176"/>
    </location>
</feature>
<dbReference type="GO" id="GO:0005737">
    <property type="term" value="C:cytoplasm"/>
    <property type="evidence" value="ECO:0007669"/>
    <property type="project" value="TreeGrafter"/>
</dbReference>
<evidence type="ECO:0000313" key="10">
    <source>
        <dbReference type="RefSeq" id="XP_023382488.1"/>
    </source>
</evidence>
<sequence length="226" mass="24887">LGVSAFIINHRPSLVFPFPLQAWWVGETFSADVWRICLNATNCTEIGYDFDGECVTDGEALSARGMLFSDSSPSPPRRTYWAGPGGGGGGGRRSSVHVGAGDSVCWRPEGSASDDPLTAPKRLLQLQTLHPDLTVSKAKLTLTFSPSHRSLMSVINRYLYCLLPGLCVMIAASIYTDRRQDFHTKNKQLYSQTSGGSYGYSFILAWVAFAFTFISGLMYLILRKRK</sequence>
<dbReference type="GO" id="GO:0005886">
    <property type="term" value="C:plasma membrane"/>
    <property type="evidence" value="ECO:0007669"/>
    <property type="project" value="UniProtKB-SubCell"/>
</dbReference>
<evidence type="ECO:0000256" key="4">
    <source>
        <dbReference type="ARBA" id="ARBA00022692"/>
    </source>
</evidence>
<gene>
    <name evidence="10" type="primary">LOC105310410</name>
</gene>
<organism evidence="9 10">
    <name type="scientific">Pteropus vampyrus</name>
    <name type="common">Large flying fox</name>
    <dbReference type="NCBI Taxonomy" id="132908"/>
    <lineage>
        <taxon>Eukaryota</taxon>
        <taxon>Metazoa</taxon>
        <taxon>Chordata</taxon>
        <taxon>Craniata</taxon>
        <taxon>Vertebrata</taxon>
        <taxon>Euteleostomi</taxon>
        <taxon>Mammalia</taxon>
        <taxon>Eutheria</taxon>
        <taxon>Laurasiatheria</taxon>
        <taxon>Chiroptera</taxon>
        <taxon>Yinpterochiroptera</taxon>
        <taxon>Pteropodoidea</taxon>
        <taxon>Pteropodidae</taxon>
        <taxon>Pteropodinae</taxon>
        <taxon>Pteropus</taxon>
    </lineage>
</organism>
<feature type="compositionally biased region" description="Gly residues" evidence="7">
    <location>
        <begin position="83"/>
        <end position="92"/>
    </location>
</feature>
<evidence type="ECO:0000256" key="1">
    <source>
        <dbReference type="ARBA" id="ARBA00004127"/>
    </source>
</evidence>
<evidence type="ECO:0000256" key="3">
    <source>
        <dbReference type="ARBA" id="ARBA00022475"/>
    </source>
</evidence>
<dbReference type="GeneID" id="105310410"/>
<dbReference type="Gene3D" id="1.20.140.150">
    <property type="match status" value="1"/>
</dbReference>
<dbReference type="Proteomes" id="UP000515202">
    <property type="component" value="Unplaced"/>
</dbReference>
<dbReference type="GO" id="GO:0019901">
    <property type="term" value="F:protein kinase binding"/>
    <property type="evidence" value="ECO:0007669"/>
    <property type="project" value="TreeGrafter"/>
</dbReference>
<accession>A0A6P6C559</accession>
<dbReference type="GO" id="GO:0007155">
    <property type="term" value="P:cell adhesion"/>
    <property type="evidence" value="ECO:0007669"/>
    <property type="project" value="TreeGrafter"/>
</dbReference>
<dbReference type="Pfam" id="PF00822">
    <property type="entry name" value="PMP22_Claudin"/>
    <property type="match status" value="1"/>
</dbReference>
<feature type="transmembrane region" description="Helical" evidence="8">
    <location>
        <begin position="196"/>
        <end position="222"/>
    </location>
</feature>
<name>A0A6P6C559_PTEVA</name>
<comment type="subcellular location">
    <subcellularLocation>
        <location evidence="2">Cell membrane</location>
    </subcellularLocation>
    <subcellularLocation>
        <location evidence="1">Endomembrane system</location>
        <topology evidence="1">Multi-pass membrane protein</topology>
    </subcellularLocation>
</comment>
<dbReference type="AlphaFoldDB" id="A0A6P6C559"/>
<keyword evidence="6 8" id="KW-0472">Membrane</keyword>
<dbReference type="InterPro" id="IPR050579">
    <property type="entry name" value="PMP-22/EMP/MP20-like"/>
</dbReference>
<proteinExistence type="predicted"/>
<keyword evidence="3" id="KW-1003">Cell membrane</keyword>
<dbReference type="PANTHER" id="PTHR10671:SF32">
    <property type="entry name" value="EPITHELIAL MEMBRANE PROTEIN 2"/>
    <property type="match status" value="1"/>
</dbReference>